<evidence type="ECO:0000256" key="4">
    <source>
        <dbReference type="ARBA" id="ARBA00023002"/>
    </source>
</evidence>
<protein>
    <submittedName>
        <fullName evidence="7">Alcohol dehydrogenase</fullName>
    </submittedName>
</protein>
<sequence length="358" mass="36626">MRAVVYSSFGRTPQLREIPAPAAPPGGVTVRVSATGVCRSDHHAWTGADPVRLPHVPGHELVGTVEEVGAGVNRWSGGERVTVPFVCGCGRCEWCAAGDAQVCPDQRQPGFTDHGSFAEVVALHAADTNLVAVPESLDDVAAAALGCRFATAYRALTAHGGLRAGDRLAVHGMGGVGLSALLIARELGARVVAVDVSPAALTLATNLGAEDVIDASGCSAEEVAARVHEATGGGVHVSLDAVGHPQVARQSVLSLRRRGRHVQAGLLLGDHAGAALAMDRVVAWELSIHGTHGLAARDYPAMLDLASRVDLAALVGRVVGLEDAGAALATMDSAATTAGVTVVDLRRETPAPARPHPA</sequence>
<dbReference type="PANTHER" id="PTHR43401:SF5">
    <property type="entry name" value="ALCOHOL DEHYDROGENASE-RELATED"/>
    <property type="match status" value="1"/>
</dbReference>
<dbReference type="SUPFAM" id="SSF50129">
    <property type="entry name" value="GroES-like"/>
    <property type="match status" value="1"/>
</dbReference>
<proteinExistence type="inferred from homology"/>
<comment type="similarity">
    <text evidence="5">Belongs to the zinc-containing alcohol dehydrogenase family.</text>
</comment>
<dbReference type="CDD" id="cd08260">
    <property type="entry name" value="Zn_ADH6"/>
    <property type="match status" value="1"/>
</dbReference>
<comment type="cofactor">
    <cofactor evidence="1 5">
        <name>Zn(2+)</name>
        <dbReference type="ChEBI" id="CHEBI:29105"/>
    </cofactor>
</comment>
<accession>A0ABQ6ISH0</accession>
<feature type="domain" description="Enoyl reductase (ER)" evidence="6">
    <location>
        <begin position="10"/>
        <end position="343"/>
    </location>
</feature>
<dbReference type="Pfam" id="PF08240">
    <property type="entry name" value="ADH_N"/>
    <property type="match status" value="1"/>
</dbReference>
<dbReference type="PANTHER" id="PTHR43401">
    <property type="entry name" value="L-THREONINE 3-DEHYDROGENASE"/>
    <property type="match status" value="1"/>
</dbReference>
<keyword evidence="8" id="KW-1185">Reference proteome</keyword>
<dbReference type="InterPro" id="IPR036291">
    <property type="entry name" value="NAD(P)-bd_dom_sf"/>
</dbReference>
<dbReference type="InterPro" id="IPR050129">
    <property type="entry name" value="Zn_alcohol_dh"/>
</dbReference>
<dbReference type="Gene3D" id="3.90.180.10">
    <property type="entry name" value="Medium-chain alcohol dehydrogenases, catalytic domain"/>
    <property type="match status" value="1"/>
</dbReference>
<organism evidence="7 8">
    <name type="scientific">Mobilicoccus caccae</name>
    <dbReference type="NCBI Taxonomy" id="1859295"/>
    <lineage>
        <taxon>Bacteria</taxon>
        <taxon>Bacillati</taxon>
        <taxon>Actinomycetota</taxon>
        <taxon>Actinomycetes</taxon>
        <taxon>Micrococcales</taxon>
        <taxon>Dermatophilaceae</taxon>
        <taxon>Mobilicoccus</taxon>
    </lineage>
</organism>
<evidence type="ECO:0000256" key="2">
    <source>
        <dbReference type="ARBA" id="ARBA00022723"/>
    </source>
</evidence>
<evidence type="ECO:0000313" key="7">
    <source>
        <dbReference type="EMBL" id="GMA40097.1"/>
    </source>
</evidence>
<dbReference type="RefSeq" id="WP_284303854.1">
    <property type="nucleotide sequence ID" value="NZ_BSUO01000001.1"/>
</dbReference>
<dbReference type="Pfam" id="PF00107">
    <property type="entry name" value="ADH_zinc_N"/>
    <property type="match status" value="1"/>
</dbReference>
<reference evidence="8" key="1">
    <citation type="journal article" date="2019" name="Int. J. Syst. Evol. Microbiol.">
        <title>The Global Catalogue of Microorganisms (GCM) 10K type strain sequencing project: providing services to taxonomists for standard genome sequencing and annotation.</title>
        <authorList>
            <consortium name="The Broad Institute Genomics Platform"/>
            <consortium name="The Broad Institute Genome Sequencing Center for Infectious Disease"/>
            <person name="Wu L."/>
            <person name="Ma J."/>
        </authorList>
    </citation>
    <scope>NUCLEOTIDE SEQUENCE [LARGE SCALE GENOMIC DNA]</scope>
    <source>
        <strain evidence="8">NBRC 113072</strain>
    </source>
</reference>
<dbReference type="InterPro" id="IPR002328">
    <property type="entry name" value="ADH_Zn_CS"/>
</dbReference>
<evidence type="ECO:0000313" key="8">
    <source>
        <dbReference type="Proteomes" id="UP001157126"/>
    </source>
</evidence>
<dbReference type="PROSITE" id="PS00059">
    <property type="entry name" value="ADH_ZINC"/>
    <property type="match status" value="1"/>
</dbReference>
<keyword evidence="2 5" id="KW-0479">Metal-binding</keyword>
<gene>
    <name evidence="7" type="ORF">GCM10025883_21420</name>
</gene>
<dbReference type="InterPro" id="IPR013154">
    <property type="entry name" value="ADH-like_N"/>
</dbReference>
<dbReference type="InterPro" id="IPR020843">
    <property type="entry name" value="ER"/>
</dbReference>
<evidence type="ECO:0000256" key="5">
    <source>
        <dbReference type="RuleBase" id="RU361277"/>
    </source>
</evidence>
<dbReference type="SUPFAM" id="SSF51735">
    <property type="entry name" value="NAD(P)-binding Rossmann-fold domains"/>
    <property type="match status" value="1"/>
</dbReference>
<dbReference type="SMART" id="SM00829">
    <property type="entry name" value="PKS_ER"/>
    <property type="match status" value="1"/>
</dbReference>
<dbReference type="Proteomes" id="UP001157126">
    <property type="component" value="Unassembled WGS sequence"/>
</dbReference>
<evidence type="ECO:0000259" key="6">
    <source>
        <dbReference type="SMART" id="SM00829"/>
    </source>
</evidence>
<dbReference type="EMBL" id="BSUO01000001">
    <property type="protein sequence ID" value="GMA40097.1"/>
    <property type="molecule type" value="Genomic_DNA"/>
</dbReference>
<dbReference type="InterPro" id="IPR013149">
    <property type="entry name" value="ADH-like_C"/>
</dbReference>
<name>A0ABQ6ISH0_9MICO</name>
<dbReference type="InterPro" id="IPR011032">
    <property type="entry name" value="GroES-like_sf"/>
</dbReference>
<keyword evidence="3 5" id="KW-0862">Zinc</keyword>
<evidence type="ECO:0000256" key="3">
    <source>
        <dbReference type="ARBA" id="ARBA00022833"/>
    </source>
</evidence>
<evidence type="ECO:0000256" key="1">
    <source>
        <dbReference type="ARBA" id="ARBA00001947"/>
    </source>
</evidence>
<keyword evidence="4" id="KW-0560">Oxidoreductase</keyword>
<comment type="caution">
    <text evidence="7">The sequence shown here is derived from an EMBL/GenBank/DDBJ whole genome shotgun (WGS) entry which is preliminary data.</text>
</comment>
<dbReference type="Gene3D" id="3.40.50.720">
    <property type="entry name" value="NAD(P)-binding Rossmann-like Domain"/>
    <property type="match status" value="1"/>
</dbReference>